<dbReference type="PANTHER" id="PTHR21022:SF19">
    <property type="entry name" value="PREPHENATE DEHYDRATASE-RELATED"/>
    <property type="match status" value="1"/>
</dbReference>
<sequence length="282" mass="30969">MQCIAIQGFEGSFHQVAAQRFYGASTAVLTCATFREVVAKAQHDERCAGALMAIENSIAGSILPNYNLLKKSGLRIIGEVYLEISQNLLVYPGTPLSAIREVHSHPMALLQCQDFLDRHSWKLVETEDTALSARHIQQNQSRHIAGIASTLAAQLYGLDVAAADIQTMKHNYTRFLVLSRDAGAPEAAPANKASVYFHVHNEKGSLAKVLQVIAGCGIDLSKLQSFPIPGSNWQYSFHADLEFEHRAQLDQALKQLDKVTTELHLYGVYAAGLRAGLQLLYP</sequence>
<dbReference type="PROSITE" id="PS51171">
    <property type="entry name" value="PREPHENATE_DEHYDR_3"/>
    <property type="match status" value="1"/>
</dbReference>
<dbReference type="PANTHER" id="PTHR21022">
    <property type="entry name" value="PREPHENATE DEHYDRATASE P PROTEIN"/>
    <property type="match status" value="1"/>
</dbReference>
<feature type="site" description="Essential for prephenate dehydratase activity" evidence="8">
    <location>
        <position position="173"/>
    </location>
</feature>
<accession>A0A2P8D5R5</accession>
<evidence type="ECO:0000256" key="3">
    <source>
        <dbReference type="ARBA" id="ARBA00022605"/>
    </source>
</evidence>
<evidence type="ECO:0000256" key="8">
    <source>
        <dbReference type="PIRSR" id="PIRSR001500-2"/>
    </source>
</evidence>
<dbReference type="CDD" id="cd13631">
    <property type="entry name" value="PBP2_Ct-PDT_like"/>
    <property type="match status" value="1"/>
</dbReference>
<dbReference type="SUPFAM" id="SSF53850">
    <property type="entry name" value="Periplasmic binding protein-like II"/>
    <property type="match status" value="1"/>
</dbReference>
<dbReference type="RefSeq" id="WP_106522747.1">
    <property type="nucleotide sequence ID" value="NZ_PYGD01000003.1"/>
</dbReference>
<keyword evidence="4" id="KW-0057">Aromatic amino acid biosynthesis</keyword>
<evidence type="ECO:0000256" key="1">
    <source>
        <dbReference type="ARBA" id="ARBA00004741"/>
    </source>
</evidence>
<dbReference type="Gene3D" id="3.30.70.260">
    <property type="match status" value="1"/>
</dbReference>
<dbReference type="InterPro" id="IPR045865">
    <property type="entry name" value="ACT-like_dom_sf"/>
</dbReference>
<dbReference type="Proteomes" id="UP000240572">
    <property type="component" value="Unassembled WGS sequence"/>
</dbReference>
<dbReference type="UniPathway" id="UPA00121">
    <property type="reaction ID" value="UER00345"/>
</dbReference>
<evidence type="ECO:0000313" key="11">
    <source>
        <dbReference type="EMBL" id="PSK92560.1"/>
    </source>
</evidence>
<feature type="domain" description="Prephenate dehydratase" evidence="9">
    <location>
        <begin position="3"/>
        <end position="180"/>
    </location>
</feature>
<reference evidence="11 12" key="1">
    <citation type="submission" date="2018-03" db="EMBL/GenBank/DDBJ databases">
        <title>Genomic Encyclopedia of Type Strains, Phase III (KMG-III): the genomes of soil and plant-associated and newly described type strains.</title>
        <authorList>
            <person name="Whitman W."/>
        </authorList>
    </citation>
    <scope>NUCLEOTIDE SEQUENCE [LARGE SCALE GENOMIC DNA]</scope>
    <source>
        <strain evidence="11 12">CGMCC 1.12700</strain>
    </source>
</reference>
<feature type="domain" description="ACT" evidence="10">
    <location>
        <begin position="194"/>
        <end position="270"/>
    </location>
</feature>
<dbReference type="PROSITE" id="PS51671">
    <property type="entry name" value="ACT"/>
    <property type="match status" value="1"/>
</dbReference>
<protein>
    <recommendedName>
        <fullName evidence="2">prephenate dehydratase</fullName>
        <ecNumber evidence="2">4.2.1.51</ecNumber>
    </recommendedName>
</protein>
<dbReference type="AlphaFoldDB" id="A0A2P8D5R5"/>
<comment type="caution">
    <text evidence="11">The sequence shown here is derived from an EMBL/GenBank/DDBJ whole genome shotgun (WGS) entry which is preliminary data.</text>
</comment>
<comment type="catalytic activity">
    <reaction evidence="7">
        <text>prephenate + H(+) = 3-phenylpyruvate + CO2 + H2O</text>
        <dbReference type="Rhea" id="RHEA:21648"/>
        <dbReference type="ChEBI" id="CHEBI:15377"/>
        <dbReference type="ChEBI" id="CHEBI:15378"/>
        <dbReference type="ChEBI" id="CHEBI:16526"/>
        <dbReference type="ChEBI" id="CHEBI:18005"/>
        <dbReference type="ChEBI" id="CHEBI:29934"/>
        <dbReference type="EC" id="4.2.1.51"/>
    </reaction>
</comment>
<dbReference type="CDD" id="cd04905">
    <property type="entry name" value="ACT_CM-PDT"/>
    <property type="match status" value="1"/>
</dbReference>
<proteinExistence type="predicted"/>
<dbReference type="InterPro" id="IPR001086">
    <property type="entry name" value="Preph_deHydtase"/>
</dbReference>
<organism evidence="11 12">
    <name type="scientific">Taibaiella chishuiensis</name>
    <dbReference type="NCBI Taxonomy" id="1434707"/>
    <lineage>
        <taxon>Bacteria</taxon>
        <taxon>Pseudomonadati</taxon>
        <taxon>Bacteroidota</taxon>
        <taxon>Chitinophagia</taxon>
        <taxon>Chitinophagales</taxon>
        <taxon>Chitinophagaceae</taxon>
        <taxon>Taibaiella</taxon>
    </lineage>
</organism>
<keyword evidence="6" id="KW-0456">Lyase</keyword>
<evidence type="ECO:0000256" key="2">
    <source>
        <dbReference type="ARBA" id="ARBA00013147"/>
    </source>
</evidence>
<dbReference type="EC" id="4.2.1.51" evidence="2"/>
<evidence type="ECO:0000256" key="6">
    <source>
        <dbReference type="ARBA" id="ARBA00023239"/>
    </source>
</evidence>
<evidence type="ECO:0000259" key="10">
    <source>
        <dbReference type="PROSITE" id="PS51671"/>
    </source>
</evidence>
<evidence type="ECO:0000256" key="7">
    <source>
        <dbReference type="ARBA" id="ARBA00047848"/>
    </source>
</evidence>
<evidence type="ECO:0000259" key="9">
    <source>
        <dbReference type="PROSITE" id="PS51171"/>
    </source>
</evidence>
<dbReference type="OrthoDB" id="9802281at2"/>
<dbReference type="EMBL" id="PYGD01000003">
    <property type="protein sequence ID" value="PSK92560.1"/>
    <property type="molecule type" value="Genomic_DNA"/>
</dbReference>
<keyword evidence="3" id="KW-0028">Amino-acid biosynthesis</keyword>
<dbReference type="Pfam" id="PF00800">
    <property type="entry name" value="PDT"/>
    <property type="match status" value="1"/>
</dbReference>
<dbReference type="InterPro" id="IPR008242">
    <property type="entry name" value="Chor_mutase/pphenate_deHydtase"/>
</dbReference>
<evidence type="ECO:0000256" key="4">
    <source>
        <dbReference type="ARBA" id="ARBA00023141"/>
    </source>
</evidence>
<keyword evidence="12" id="KW-1185">Reference proteome</keyword>
<comment type="pathway">
    <text evidence="1">Amino-acid biosynthesis; L-phenylalanine biosynthesis; phenylpyruvate from prephenate: step 1/1.</text>
</comment>
<dbReference type="GO" id="GO:0005737">
    <property type="term" value="C:cytoplasm"/>
    <property type="evidence" value="ECO:0007669"/>
    <property type="project" value="TreeGrafter"/>
</dbReference>
<evidence type="ECO:0000256" key="5">
    <source>
        <dbReference type="ARBA" id="ARBA00023222"/>
    </source>
</evidence>
<dbReference type="GO" id="GO:0004664">
    <property type="term" value="F:prephenate dehydratase activity"/>
    <property type="evidence" value="ECO:0007669"/>
    <property type="project" value="UniProtKB-EC"/>
</dbReference>
<name>A0A2P8D5R5_9BACT</name>
<dbReference type="GO" id="GO:0009094">
    <property type="term" value="P:L-phenylalanine biosynthetic process"/>
    <property type="evidence" value="ECO:0007669"/>
    <property type="project" value="UniProtKB-UniPathway"/>
</dbReference>
<evidence type="ECO:0000313" key="12">
    <source>
        <dbReference type="Proteomes" id="UP000240572"/>
    </source>
</evidence>
<gene>
    <name evidence="11" type="ORF">B0I18_103137</name>
</gene>
<dbReference type="PIRSF" id="PIRSF001500">
    <property type="entry name" value="Chor_mut_pdt_Ppr"/>
    <property type="match status" value="1"/>
</dbReference>
<dbReference type="SUPFAM" id="SSF55021">
    <property type="entry name" value="ACT-like"/>
    <property type="match status" value="1"/>
</dbReference>
<keyword evidence="5" id="KW-0584">Phenylalanine biosynthesis</keyword>
<dbReference type="Gene3D" id="3.40.190.10">
    <property type="entry name" value="Periplasmic binding protein-like II"/>
    <property type="match status" value="2"/>
</dbReference>
<dbReference type="InterPro" id="IPR002912">
    <property type="entry name" value="ACT_dom"/>
</dbReference>